<reference evidence="1 2" key="1">
    <citation type="submission" date="2016-07" db="EMBL/GenBank/DDBJ databases">
        <authorList>
            <person name="Jeong J.-J."/>
            <person name="Kim D.W."/>
            <person name="Sang M.K."/>
            <person name="Choi I.-G."/>
            <person name="Kim K.D."/>
        </authorList>
    </citation>
    <scope>NUCLEOTIDE SEQUENCE [LARGE SCALE GENOMIC DNA]</scope>
    <source>
        <strain evidence="1 2">UTM-3</strain>
    </source>
</reference>
<accession>A0A1B8ZWT8</accession>
<dbReference type="Proteomes" id="UP000092651">
    <property type="component" value="Unassembled WGS sequence"/>
</dbReference>
<dbReference type="AlphaFoldDB" id="A0A1B8ZWT8"/>
<protein>
    <submittedName>
        <fullName evidence="1">Uncharacterized protein</fullName>
    </submittedName>
</protein>
<proteinExistence type="predicted"/>
<evidence type="ECO:0000313" key="2">
    <source>
        <dbReference type="Proteomes" id="UP000092651"/>
    </source>
</evidence>
<evidence type="ECO:0000313" key="1">
    <source>
        <dbReference type="EMBL" id="OCA76053.1"/>
    </source>
</evidence>
<sequence>METLELREVISKDWRTDNYIKKQLLCNKLKYNNQFNRHYLLDYNIDDYDSAAEENYIKDDKENFINLNTYLNKNKEYIDLAQAQCEIKFEIDGPQEKILAQLIYFYYRDAENESLRRKKAIVLETFSYDEFRQLVKYVGYDDFENYREYKSYFIEIYKSSFLKAKSAEEIKFLYTQAPEFVLKGMALQNETIFGHILALTKLDDTGIFSGWKDGSSALVNAMKALSDYNFLLKKFKENPELCNRIYFNLDGTSEFNGEMKSNRIIFATILMEFCLFSENRPQQGAPTFRIGNGYKVNTEVFGLSGNILGFGKSDEKTFFLQQQKEVVKRIFIVPKEGDPNATEKVTEDLDKGAGFYPLEMVYFIDETHSEVLDREIEGQGSTIMMVPAIYVKALADAEQWEDINETIRIVADVMGVVLGIGTLVLSDNPYLLLAALADLSLALPDLTIQAFREEIAKLPGGNEFLRQWDLIYNVLGTAVALPQAVLAVSQVVVTFYRSCLNLMKLPEATEKVTKGLRTVAVSVFLDLNSGVFQRKDLRIFSPTEWVIPSAGFISKTSECDVLIQNGAFFMELDAAAIMENINKGIDPDVIGAISSNRKFALVYNGEIIAQGSRYDKAYQKILQEIRKVSYSSEKVGEYLETIVNRRRIVSVETDVNLGITPEKGIKMSFRLIDEFGNYAGELIRAQEKGDKLVYSLSVRGKPQKLNCFTRLLDEKSAIPNELPVYGNERMLMGDFNIPKTITDKYSGLGDLVLSDAMAFYQTNKKFGQLDGVIGWWKKATMYEDYGGQSINLTKFWEARAAGKSIEEAALSTFTGSRMKAKGFGKIRYRTQDIKENEVIVNFLLK</sequence>
<organism evidence="1 2">
    <name type="scientific">Chryseobacterium artocarpi</name>
    <dbReference type="NCBI Taxonomy" id="1414727"/>
    <lineage>
        <taxon>Bacteria</taxon>
        <taxon>Pseudomonadati</taxon>
        <taxon>Bacteroidota</taxon>
        <taxon>Flavobacteriia</taxon>
        <taxon>Flavobacteriales</taxon>
        <taxon>Weeksellaceae</taxon>
        <taxon>Chryseobacterium group</taxon>
        <taxon>Chryseobacterium</taxon>
    </lineage>
</organism>
<dbReference type="EMBL" id="MAYH01000012">
    <property type="protein sequence ID" value="OCA76053.1"/>
    <property type="molecule type" value="Genomic_DNA"/>
</dbReference>
<comment type="caution">
    <text evidence="1">The sequence shown here is derived from an EMBL/GenBank/DDBJ whole genome shotgun (WGS) entry which is preliminary data.</text>
</comment>
<gene>
    <name evidence="1" type="ORF">BBI01_04980</name>
</gene>
<keyword evidence="2" id="KW-1185">Reference proteome</keyword>
<name>A0A1B8ZWT8_9FLAO</name>